<sequence>MKKIWYAILAVWAVSFSACEQNDPLGELGEMQGFAPNIYMSPFQPAATAGRETETTIDYWIVGAKNYEGFYLWWQATTTEQYLFKIPSVNFSFSREIETEVVPYEVHAQYSFSENDFKLDSKTYQKTVALDIPSTFRSVNKQSKTTIIEGVIVESIATFAASLDAEVKAMFIEELVSTLTDAGHEKLLVTELEQTTAEQLAAQYDAEGNLTDAGKEWLSTMYSAIPLEDLLGEYQYKKVHVVLSKCEAKSGSGVSNFSLESRITIK</sequence>
<keyword evidence="1" id="KW-0732">Signal</keyword>
<evidence type="ECO:0000313" key="3">
    <source>
        <dbReference type="Proteomes" id="UP001500298"/>
    </source>
</evidence>
<dbReference type="RefSeq" id="WP_345372414.1">
    <property type="nucleotide sequence ID" value="NZ_BAABJX010000038.1"/>
</dbReference>
<proteinExistence type="predicted"/>
<dbReference type="EMBL" id="BAABJX010000038">
    <property type="protein sequence ID" value="GAA4839397.1"/>
    <property type="molecule type" value="Genomic_DNA"/>
</dbReference>
<organism evidence="2 3">
    <name type="scientific">Algivirga pacifica</name>
    <dbReference type="NCBI Taxonomy" id="1162670"/>
    <lineage>
        <taxon>Bacteria</taxon>
        <taxon>Pseudomonadati</taxon>
        <taxon>Bacteroidota</taxon>
        <taxon>Cytophagia</taxon>
        <taxon>Cytophagales</taxon>
        <taxon>Flammeovirgaceae</taxon>
        <taxon>Algivirga</taxon>
    </lineage>
</organism>
<keyword evidence="3" id="KW-1185">Reference proteome</keyword>
<accession>A0ABP9DGC3</accession>
<evidence type="ECO:0000256" key="1">
    <source>
        <dbReference type="SAM" id="SignalP"/>
    </source>
</evidence>
<dbReference type="PROSITE" id="PS51257">
    <property type="entry name" value="PROKAR_LIPOPROTEIN"/>
    <property type="match status" value="1"/>
</dbReference>
<gene>
    <name evidence="2" type="ORF">GCM10023331_25710</name>
</gene>
<reference evidence="3" key="1">
    <citation type="journal article" date="2019" name="Int. J. Syst. Evol. Microbiol.">
        <title>The Global Catalogue of Microorganisms (GCM) 10K type strain sequencing project: providing services to taxonomists for standard genome sequencing and annotation.</title>
        <authorList>
            <consortium name="The Broad Institute Genomics Platform"/>
            <consortium name="The Broad Institute Genome Sequencing Center for Infectious Disease"/>
            <person name="Wu L."/>
            <person name="Ma J."/>
        </authorList>
    </citation>
    <scope>NUCLEOTIDE SEQUENCE [LARGE SCALE GENOMIC DNA]</scope>
    <source>
        <strain evidence="3">JCM 18326</strain>
    </source>
</reference>
<feature type="chain" id="PRO_5047164534" description="DUF4377 domain-containing protein" evidence="1">
    <location>
        <begin position="21"/>
        <end position="266"/>
    </location>
</feature>
<comment type="caution">
    <text evidence="2">The sequence shown here is derived from an EMBL/GenBank/DDBJ whole genome shotgun (WGS) entry which is preliminary data.</text>
</comment>
<feature type="signal peptide" evidence="1">
    <location>
        <begin position="1"/>
        <end position="20"/>
    </location>
</feature>
<dbReference type="Proteomes" id="UP001500298">
    <property type="component" value="Unassembled WGS sequence"/>
</dbReference>
<evidence type="ECO:0008006" key="4">
    <source>
        <dbReference type="Google" id="ProtNLM"/>
    </source>
</evidence>
<protein>
    <recommendedName>
        <fullName evidence="4">DUF4377 domain-containing protein</fullName>
    </recommendedName>
</protein>
<evidence type="ECO:0000313" key="2">
    <source>
        <dbReference type="EMBL" id="GAA4839397.1"/>
    </source>
</evidence>
<name>A0ABP9DGC3_9BACT</name>